<evidence type="ECO:0000256" key="3">
    <source>
        <dbReference type="ARBA" id="ARBA00023125"/>
    </source>
</evidence>
<dbReference type="InterPro" id="IPR036390">
    <property type="entry name" value="WH_DNA-bd_sf"/>
</dbReference>
<dbReference type="AlphaFoldDB" id="A0A1U7JF94"/>
<keyword evidence="2" id="KW-0805">Transcription regulation</keyword>
<name>A0A1U7JF94_9HYPH</name>
<dbReference type="Pfam" id="PF03466">
    <property type="entry name" value="LysR_substrate"/>
    <property type="match status" value="1"/>
</dbReference>
<evidence type="ECO:0000256" key="2">
    <source>
        <dbReference type="ARBA" id="ARBA00023015"/>
    </source>
</evidence>
<dbReference type="PANTHER" id="PTHR30419">
    <property type="entry name" value="HTH-TYPE TRANSCRIPTIONAL REGULATOR YBHD"/>
    <property type="match status" value="1"/>
</dbReference>
<dbReference type="GO" id="GO:0003700">
    <property type="term" value="F:DNA-binding transcription factor activity"/>
    <property type="evidence" value="ECO:0007669"/>
    <property type="project" value="InterPro"/>
</dbReference>
<evidence type="ECO:0000259" key="5">
    <source>
        <dbReference type="PROSITE" id="PS50931"/>
    </source>
</evidence>
<dbReference type="GO" id="GO:0003677">
    <property type="term" value="F:DNA binding"/>
    <property type="evidence" value="ECO:0007669"/>
    <property type="project" value="UniProtKB-KW"/>
</dbReference>
<gene>
    <name evidence="6" type="ORF">A3843_12270</name>
</gene>
<dbReference type="Gene3D" id="1.10.10.10">
    <property type="entry name" value="Winged helix-like DNA-binding domain superfamily/Winged helix DNA-binding domain"/>
    <property type="match status" value="1"/>
</dbReference>
<evidence type="ECO:0000256" key="4">
    <source>
        <dbReference type="ARBA" id="ARBA00023163"/>
    </source>
</evidence>
<dbReference type="Pfam" id="PF00126">
    <property type="entry name" value="HTH_1"/>
    <property type="match status" value="1"/>
</dbReference>
<dbReference type="STRING" id="197461.A3843_12270"/>
<dbReference type="InterPro" id="IPR036388">
    <property type="entry name" value="WH-like_DNA-bd_sf"/>
</dbReference>
<dbReference type="SUPFAM" id="SSF53850">
    <property type="entry name" value="Periplasmic binding protein-like II"/>
    <property type="match status" value="1"/>
</dbReference>
<dbReference type="SUPFAM" id="SSF46785">
    <property type="entry name" value="Winged helix' DNA-binding domain"/>
    <property type="match status" value="1"/>
</dbReference>
<evidence type="ECO:0000256" key="1">
    <source>
        <dbReference type="ARBA" id="ARBA00009437"/>
    </source>
</evidence>
<dbReference type="PANTHER" id="PTHR30419:SF2">
    <property type="entry name" value="LYSR FAMILY TRANSCRIPTIONAL REGULATOR"/>
    <property type="match status" value="1"/>
</dbReference>
<dbReference type="InterPro" id="IPR000847">
    <property type="entry name" value="LysR_HTH_N"/>
</dbReference>
<dbReference type="PROSITE" id="PS50931">
    <property type="entry name" value="HTH_LYSR"/>
    <property type="match status" value="1"/>
</dbReference>
<keyword evidence="3" id="KW-0238">DNA-binding</keyword>
<dbReference type="Gene3D" id="3.40.190.290">
    <property type="match status" value="1"/>
</dbReference>
<organism evidence="6 7">
    <name type="scientific">Pseudovibrio exalbescens</name>
    <dbReference type="NCBI Taxonomy" id="197461"/>
    <lineage>
        <taxon>Bacteria</taxon>
        <taxon>Pseudomonadati</taxon>
        <taxon>Pseudomonadota</taxon>
        <taxon>Alphaproteobacteria</taxon>
        <taxon>Hyphomicrobiales</taxon>
        <taxon>Stappiaceae</taxon>
        <taxon>Pseudovibrio</taxon>
    </lineage>
</organism>
<sequence length="322" mass="35353">MDRSRFLYGPAMRYFALAAEEGSIRAAARKLNVASSAVNRQILSLEDQLGVQLFERVGRTIRLSTAGEIILAHIKRTLSDFESTIEELDALKGVRRGSVTIASVESVSQTLLPEIIGAFRKSFNGIHVSLHISSSRGVIEAIENAEADVGFTFDPPSSGSIDVAFRRALKIGAILSPNHPLAANPRLTFNECFQYPVALPSKGLSLRTQLDAVLENAIPRSKTCIEANSLTFMRMLTRDGQTISFQTTIGLEEDIAAGRIVFRELDEPHLNDDRLSIITSSMRGLPLAPAMFFDHAVATLKKLLPEAESSDQTPRKPLKNHR</sequence>
<proteinExistence type="inferred from homology"/>
<reference evidence="6 7" key="1">
    <citation type="submission" date="2016-03" db="EMBL/GenBank/DDBJ databases">
        <title>Genome sequence of Nesiotobacter sp. nov., a moderately halophilic alphaproteobacterium isolated from the Yellow Sea, China.</title>
        <authorList>
            <person name="Zhang G."/>
            <person name="Zhang R."/>
        </authorList>
    </citation>
    <scope>NUCLEOTIDE SEQUENCE [LARGE SCALE GENOMIC DNA]</scope>
    <source>
        <strain evidence="6 7">WB1-6</strain>
    </source>
</reference>
<accession>A0A1U7JF94</accession>
<comment type="caution">
    <text evidence="6">The sequence shown here is derived from an EMBL/GenBank/DDBJ whole genome shotgun (WGS) entry which is preliminary data.</text>
</comment>
<evidence type="ECO:0000313" key="6">
    <source>
        <dbReference type="EMBL" id="OKL43426.1"/>
    </source>
</evidence>
<evidence type="ECO:0000313" key="7">
    <source>
        <dbReference type="Proteomes" id="UP000185783"/>
    </source>
</evidence>
<dbReference type="InterPro" id="IPR050950">
    <property type="entry name" value="HTH-type_LysR_regulators"/>
</dbReference>
<comment type="similarity">
    <text evidence="1">Belongs to the LysR transcriptional regulatory family.</text>
</comment>
<keyword evidence="4" id="KW-0804">Transcription</keyword>
<dbReference type="InterPro" id="IPR005119">
    <property type="entry name" value="LysR_subst-bd"/>
</dbReference>
<feature type="domain" description="HTH lysR-type" evidence="5">
    <location>
        <begin position="12"/>
        <end position="64"/>
    </location>
</feature>
<dbReference type="GO" id="GO:0005829">
    <property type="term" value="C:cytosol"/>
    <property type="evidence" value="ECO:0007669"/>
    <property type="project" value="TreeGrafter"/>
</dbReference>
<dbReference type="Proteomes" id="UP000185783">
    <property type="component" value="Unassembled WGS sequence"/>
</dbReference>
<keyword evidence="7" id="KW-1185">Reference proteome</keyword>
<protein>
    <submittedName>
        <fullName evidence="6">Transcriptional regulator</fullName>
    </submittedName>
</protein>
<dbReference type="PRINTS" id="PR00039">
    <property type="entry name" value="HTHLYSR"/>
</dbReference>
<dbReference type="FunFam" id="1.10.10.10:FF:000001">
    <property type="entry name" value="LysR family transcriptional regulator"/>
    <property type="match status" value="1"/>
</dbReference>
<dbReference type="EMBL" id="LVVZ01000019">
    <property type="protein sequence ID" value="OKL43426.1"/>
    <property type="molecule type" value="Genomic_DNA"/>
</dbReference>